<gene>
    <name evidence="2" type="ORF">HLH11_03330</name>
</gene>
<sequence length="686" mass="76220">MQVKAKALLFAMSMLSISVAQANIQIYPSQGLFGLEQQCRQDSNRIEANGSSIICDFSKAIQNESIRKQAQQFFVQGLQNSFPDQVVANISQKTKHRTYVASLEVIRASEYVVNKDSTAEIFLPVTLSLKLTNILSGEVIYSDSATLSQPIKVLSSELDSVATKVEIEKKFQSTLLTLTQQVTQDLKSKFKVTEIQTNVIDSWKSYLVLDKGFNQGIAKGDELSSVDGDLIRVVHADSDYAVAIPVLMLNKAKTFSKISTNTRQALNKPKALVVDVLTYQGESKDLVEQIFSDAVGEKASFTLTPVNKRYSALAQSIAEQTELAQAEDINQRELPEFFIRINVMPAIAYEQAVGKMTQQQVVHSEVFAEMIDRSGRVIFSAHATDEIKEIISQGMGFSLEARKEISLKNALIQLGQKFQKGIQFTRSDLKVSGSSQQNVNIEDKGERLSVGMKVHVYNQQKVAQRNVLIPTWEATVIERNGSQVKAQLDFPVSGNDRLPVHSGDVILVDSNAAVGDSKLARVFCPNMHTEQVGEIPFYGFGPLIYHAFSSESKRPFYATGSGFRGQTALKDAVIQLTENSGFKKNLDLKFYLPRDECLQPVFKIQVKENSIKCNADKSNCDATLVMGSGARRFNDKAEKIGAYGLQQEIGLKGIDHQHRHEMYNIQMFEALPKILNQIVQKADSTQ</sequence>
<protein>
    <submittedName>
        <fullName evidence="2">Uncharacterized protein</fullName>
    </submittedName>
</protein>
<dbReference type="AlphaFoldDB" id="A0A8E4F7L7"/>
<feature type="chain" id="PRO_5034601763" evidence="1">
    <location>
        <begin position="23"/>
        <end position="686"/>
    </location>
</feature>
<comment type="caution">
    <text evidence="2">The sequence shown here is derived from an EMBL/GenBank/DDBJ whole genome shotgun (WGS) entry which is preliminary data.</text>
</comment>
<evidence type="ECO:0000256" key="1">
    <source>
        <dbReference type="SAM" id="SignalP"/>
    </source>
</evidence>
<evidence type="ECO:0000313" key="3">
    <source>
        <dbReference type="Proteomes" id="UP000532147"/>
    </source>
</evidence>
<reference evidence="2 3" key="1">
    <citation type="submission" date="2020-04" db="EMBL/GenBank/DDBJ databases">
        <title>Acinetobacter Taxon 24.</title>
        <authorList>
            <person name="Nemec A."/>
            <person name="Radolfova-Krizova L."/>
            <person name="Higgins P.G."/>
            <person name="Spanelova P."/>
        </authorList>
    </citation>
    <scope>NUCLEOTIDE SEQUENCE [LARGE SCALE GENOMIC DNA]</scope>
    <source>
        <strain evidence="2 3">ANC 4280</strain>
    </source>
</reference>
<evidence type="ECO:0000313" key="2">
    <source>
        <dbReference type="EMBL" id="NNH37693.1"/>
    </source>
</evidence>
<organism evidence="2 3">
    <name type="scientific">Acinetobacter terrae</name>
    <dbReference type="NCBI Taxonomy" id="2731247"/>
    <lineage>
        <taxon>Bacteria</taxon>
        <taxon>Pseudomonadati</taxon>
        <taxon>Pseudomonadota</taxon>
        <taxon>Gammaproteobacteria</taxon>
        <taxon>Moraxellales</taxon>
        <taxon>Moraxellaceae</taxon>
        <taxon>Acinetobacter</taxon>
        <taxon>Acinetobacter Taxon 24</taxon>
    </lineage>
</organism>
<proteinExistence type="predicted"/>
<keyword evidence="1" id="KW-0732">Signal</keyword>
<accession>A0A8E4F7L7</accession>
<dbReference type="RefSeq" id="WP_171533847.1">
    <property type="nucleotide sequence ID" value="NZ_JABERH010000004.1"/>
</dbReference>
<dbReference type="EMBL" id="JABERH010000004">
    <property type="protein sequence ID" value="NNH37693.1"/>
    <property type="molecule type" value="Genomic_DNA"/>
</dbReference>
<name>A0A8E4F7L7_9GAMM</name>
<feature type="signal peptide" evidence="1">
    <location>
        <begin position="1"/>
        <end position="22"/>
    </location>
</feature>
<dbReference type="Proteomes" id="UP000532147">
    <property type="component" value="Unassembled WGS sequence"/>
</dbReference>